<dbReference type="EMBL" id="MU275865">
    <property type="protein sequence ID" value="KAI0050124.1"/>
    <property type="molecule type" value="Genomic_DNA"/>
</dbReference>
<evidence type="ECO:0000313" key="1">
    <source>
        <dbReference type="EMBL" id="KAI0050124.1"/>
    </source>
</evidence>
<proteinExistence type="predicted"/>
<sequence length="104" mass="11964">MISAIWCVFLPSTVHYAHSSISSMLHTYSRIVPPSSRQWVLSKRCLRLYFNWLTCCLKSCAKAPIRIVLAEVERLARSEHLFRVSTVAQAPAHPLRVMEPQLRD</sequence>
<accession>A0ACB8S0M4</accession>
<protein>
    <submittedName>
        <fullName evidence="1">Uncharacterized protein</fullName>
    </submittedName>
</protein>
<reference evidence="1" key="1">
    <citation type="submission" date="2021-02" db="EMBL/GenBank/DDBJ databases">
        <authorList>
            <consortium name="DOE Joint Genome Institute"/>
            <person name="Ahrendt S."/>
            <person name="Looney B.P."/>
            <person name="Miyauchi S."/>
            <person name="Morin E."/>
            <person name="Drula E."/>
            <person name="Courty P.E."/>
            <person name="Chicoki N."/>
            <person name="Fauchery L."/>
            <person name="Kohler A."/>
            <person name="Kuo A."/>
            <person name="Labutti K."/>
            <person name="Pangilinan J."/>
            <person name="Lipzen A."/>
            <person name="Riley R."/>
            <person name="Andreopoulos W."/>
            <person name="He G."/>
            <person name="Johnson J."/>
            <person name="Barry K.W."/>
            <person name="Grigoriev I.V."/>
            <person name="Nagy L."/>
            <person name="Hibbett D."/>
            <person name="Henrissat B."/>
            <person name="Matheny P.B."/>
            <person name="Labbe J."/>
            <person name="Martin F."/>
        </authorList>
    </citation>
    <scope>NUCLEOTIDE SEQUENCE</scope>
    <source>
        <strain evidence="1">FP105234-sp</strain>
    </source>
</reference>
<name>A0ACB8S0M4_9AGAM</name>
<evidence type="ECO:0000313" key="2">
    <source>
        <dbReference type="Proteomes" id="UP000814033"/>
    </source>
</evidence>
<organism evidence="1 2">
    <name type="scientific">Auriscalpium vulgare</name>
    <dbReference type="NCBI Taxonomy" id="40419"/>
    <lineage>
        <taxon>Eukaryota</taxon>
        <taxon>Fungi</taxon>
        <taxon>Dikarya</taxon>
        <taxon>Basidiomycota</taxon>
        <taxon>Agaricomycotina</taxon>
        <taxon>Agaricomycetes</taxon>
        <taxon>Russulales</taxon>
        <taxon>Auriscalpiaceae</taxon>
        <taxon>Auriscalpium</taxon>
    </lineage>
</organism>
<gene>
    <name evidence="1" type="ORF">FA95DRAFT_686082</name>
</gene>
<dbReference type="Proteomes" id="UP000814033">
    <property type="component" value="Unassembled WGS sequence"/>
</dbReference>
<reference evidence="1" key="2">
    <citation type="journal article" date="2022" name="New Phytol.">
        <title>Evolutionary transition to the ectomycorrhizal habit in the genomes of a hyperdiverse lineage of mushroom-forming fungi.</title>
        <authorList>
            <person name="Looney B."/>
            <person name="Miyauchi S."/>
            <person name="Morin E."/>
            <person name="Drula E."/>
            <person name="Courty P.E."/>
            <person name="Kohler A."/>
            <person name="Kuo A."/>
            <person name="LaButti K."/>
            <person name="Pangilinan J."/>
            <person name="Lipzen A."/>
            <person name="Riley R."/>
            <person name="Andreopoulos W."/>
            <person name="He G."/>
            <person name="Johnson J."/>
            <person name="Nolan M."/>
            <person name="Tritt A."/>
            <person name="Barry K.W."/>
            <person name="Grigoriev I.V."/>
            <person name="Nagy L.G."/>
            <person name="Hibbett D."/>
            <person name="Henrissat B."/>
            <person name="Matheny P.B."/>
            <person name="Labbe J."/>
            <person name="Martin F.M."/>
        </authorList>
    </citation>
    <scope>NUCLEOTIDE SEQUENCE</scope>
    <source>
        <strain evidence="1">FP105234-sp</strain>
    </source>
</reference>
<keyword evidence="2" id="KW-1185">Reference proteome</keyword>
<comment type="caution">
    <text evidence="1">The sequence shown here is derived from an EMBL/GenBank/DDBJ whole genome shotgun (WGS) entry which is preliminary data.</text>
</comment>